<feature type="transmembrane region" description="Helical" evidence="3">
    <location>
        <begin position="196"/>
        <end position="219"/>
    </location>
</feature>
<dbReference type="RefSeq" id="WP_109572299.1">
    <property type="nucleotide sequence ID" value="NZ_UHJL01000001.1"/>
</dbReference>
<dbReference type="SMART" id="SM00267">
    <property type="entry name" value="GGDEF"/>
    <property type="match status" value="1"/>
</dbReference>
<evidence type="ECO:0000256" key="3">
    <source>
        <dbReference type="SAM" id="Phobius"/>
    </source>
</evidence>
<dbReference type="Pfam" id="PF00990">
    <property type="entry name" value="GGDEF"/>
    <property type="match status" value="1"/>
</dbReference>
<dbReference type="PANTHER" id="PTHR45138">
    <property type="entry name" value="REGULATORY COMPONENTS OF SENSORY TRANSDUCTION SYSTEM"/>
    <property type="match status" value="1"/>
</dbReference>
<feature type="domain" description="GGDEF" evidence="4">
    <location>
        <begin position="335"/>
        <end position="462"/>
    </location>
</feature>
<sequence>MKNQKKPIHRSLILGSAVFITFMCLLLSIQAYLTYSQSLYKRYDDKLSNILNYAVNRIDMDDLYQNAITGQKTEKYNDVQQLLNGMVDDFELFYLYSLFVRNDSMYNICSATSKAERERGEEDMKLLEPTDAYELSEIRKFAKAMTKDEISFFEENSDWGAAYTACKPYVNSLGVHFGVICADISISDLHKTVNNYVMYNVLLTLGLGLLFALILFIWLRRNVTGPILELEKSARHFAEKSRGKKTPDELIFDAPEIHTHNEVESLSNAISQMSEDMRTYVQGLLDAEEQARSAQEQAEDMTNLAFKDALTHVNSKVAYDKMKDSLQEQIDKGGATFGFVMIDVNNLKDVNDHYGHDCGDKYILGSCHIFCNIYKQSPIYRFGGDEFVILLQNSDYKNRDKLLKDIESKFKKSRNNTSRKPWERYSVAYGMAIYKPGDSVEDVFKRADEQMYQKKMEIKGMA</sequence>
<dbReference type="PANTHER" id="PTHR45138:SF9">
    <property type="entry name" value="DIGUANYLATE CYCLASE DGCM-RELATED"/>
    <property type="match status" value="1"/>
</dbReference>
<evidence type="ECO:0000256" key="2">
    <source>
        <dbReference type="ARBA" id="ARBA00034247"/>
    </source>
</evidence>
<dbReference type="EC" id="2.7.7.65" evidence="1"/>
<dbReference type="AlphaFoldDB" id="A0A380RXQ2"/>
<proteinExistence type="predicted"/>
<dbReference type="InterPro" id="IPR029787">
    <property type="entry name" value="Nucleotide_cyclase"/>
</dbReference>
<accession>A0A380RXQ2</accession>
<dbReference type="GO" id="GO:0052621">
    <property type="term" value="F:diguanylate cyclase activity"/>
    <property type="evidence" value="ECO:0007669"/>
    <property type="project" value="UniProtKB-EC"/>
</dbReference>
<keyword evidence="3" id="KW-0812">Transmembrane</keyword>
<comment type="catalytic activity">
    <reaction evidence="2">
        <text>2 GTP = 3',3'-c-di-GMP + 2 diphosphate</text>
        <dbReference type="Rhea" id="RHEA:24898"/>
        <dbReference type="ChEBI" id="CHEBI:33019"/>
        <dbReference type="ChEBI" id="CHEBI:37565"/>
        <dbReference type="ChEBI" id="CHEBI:58805"/>
        <dbReference type="EC" id="2.7.7.65"/>
    </reaction>
</comment>
<keyword evidence="3" id="KW-0472">Membrane</keyword>
<evidence type="ECO:0000259" key="4">
    <source>
        <dbReference type="PROSITE" id="PS50887"/>
    </source>
</evidence>
<feature type="transmembrane region" description="Helical" evidence="3">
    <location>
        <begin position="12"/>
        <end position="33"/>
    </location>
</feature>
<dbReference type="PROSITE" id="PS50887">
    <property type="entry name" value="GGDEF"/>
    <property type="match status" value="1"/>
</dbReference>
<dbReference type="CDD" id="cd01949">
    <property type="entry name" value="GGDEF"/>
    <property type="match status" value="1"/>
</dbReference>
<dbReference type="Proteomes" id="UP000255423">
    <property type="component" value="Unassembled WGS sequence"/>
</dbReference>
<dbReference type="EMBL" id="UHJL01000001">
    <property type="protein sequence ID" value="SUQ19747.1"/>
    <property type="molecule type" value="Genomic_DNA"/>
</dbReference>
<evidence type="ECO:0000313" key="6">
    <source>
        <dbReference type="Proteomes" id="UP000255423"/>
    </source>
</evidence>
<dbReference type="Gene3D" id="6.10.340.10">
    <property type="match status" value="1"/>
</dbReference>
<name>A0A380RXQ2_FIBSU</name>
<dbReference type="InterPro" id="IPR050469">
    <property type="entry name" value="Diguanylate_Cyclase"/>
</dbReference>
<dbReference type="Gene3D" id="3.30.70.270">
    <property type="match status" value="1"/>
</dbReference>
<gene>
    <name evidence="5" type="ORF">SAMN05661053_0988</name>
</gene>
<evidence type="ECO:0000256" key="1">
    <source>
        <dbReference type="ARBA" id="ARBA00012528"/>
    </source>
</evidence>
<dbReference type="InterPro" id="IPR000160">
    <property type="entry name" value="GGDEF_dom"/>
</dbReference>
<dbReference type="SUPFAM" id="SSF55073">
    <property type="entry name" value="Nucleotide cyclase"/>
    <property type="match status" value="1"/>
</dbReference>
<dbReference type="NCBIfam" id="TIGR00254">
    <property type="entry name" value="GGDEF"/>
    <property type="match status" value="1"/>
</dbReference>
<evidence type="ECO:0000313" key="5">
    <source>
        <dbReference type="EMBL" id="SUQ19747.1"/>
    </source>
</evidence>
<dbReference type="InterPro" id="IPR043128">
    <property type="entry name" value="Rev_trsase/Diguanyl_cyclase"/>
</dbReference>
<protein>
    <recommendedName>
        <fullName evidence="1">diguanylate cyclase</fullName>
        <ecNumber evidence="1">2.7.7.65</ecNumber>
    </recommendedName>
</protein>
<organism evidence="5 6">
    <name type="scientific">Fibrobacter succinogenes</name>
    <name type="common">Bacteroides succinogenes</name>
    <dbReference type="NCBI Taxonomy" id="833"/>
    <lineage>
        <taxon>Bacteria</taxon>
        <taxon>Pseudomonadati</taxon>
        <taxon>Fibrobacterota</taxon>
        <taxon>Fibrobacteria</taxon>
        <taxon>Fibrobacterales</taxon>
        <taxon>Fibrobacteraceae</taxon>
        <taxon>Fibrobacter</taxon>
    </lineage>
</organism>
<reference evidence="5 6" key="1">
    <citation type="submission" date="2017-08" db="EMBL/GenBank/DDBJ databases">
        <authorList>
            <person name="de Groot N.N."/>
        </authorList>
    </citation>
    <scope>NUCLEOTIDE SEQUENCE [LARGE SCALE GENOMIC DNA]</scope>
    <source>
        <strain evidence="5 6">HM2</strain>
    </source>
</reference>
<keyword evidence="3" id="KW-1133">Transmembrane helix</keyword>